<proteinExistence type="predicted"/>
<evidence type="ECO:0000313" key="2">
    <source>
        <dbReference type="Proteomes" id="UP000028123"/>
    </source>
</evidence>
<dbReference type="OrthoDB" id="2633243at2"/>
<comment type="caution">
    <text evidence="1">The sequence shown here is derived from an EMBL/GenBank/DDBJ whole genome shotgun (WGS) entry which is preliminary data.</text>
</comment>
<dbReference type="EMBL" id="JNVM01000002">
    <property type="protein sequence ID" value="KEQ27683.1"/>
    <property type="molecule type" value="Genomic_DNA"/>
</dbReference>
<accession>A0A081PAG0</accession>
<dbReference type="AlphaFoldDB" id="A0A081PAG0"/>
<evidence type="ECO:0008006" key="3">
    <source>
        <dbReference type="Google" id="ProtNLM"/>
    </source>
</evidence>
<organism evidence="1 2">
    <name type="scientific">Paenibacillus tyrfis</name>
    <dbReference type="NCBI Taxonomy" id="1501230"/>
    <lineage>
        <taxon>Bacteria</taxon>
        <taxon>Bacillati</taxon>
        <taxon>Bacillota</taxon>
        <taxon>Bacilli</taxon>
        <taxon>Bacillales</taxon>
        <taxon>Paenibacillaceae</taxon>
        <taxon>Paenibacillus</taxon>
    </lineage>
</organism>
<protein>
    <recommendedName>
        <fullName evidence="3">DUF4303 domain-containing protein</fullName>
    </recommendedName>
</protein>
<dbReference type="RefSeq" id="WP_036675504.1">
    <property type="nucleotide sequence ID" value="NZ_FYEP01000004.1"/>
</dbReference>
<keyword evidence="2" id="KW-1185">Reference proteome</keyword>
<gene>
    <name evidence="1" type="ORF">ET33_13420</name>
</gene>
<reference evidence="1 2" key="1">
    <citation type="submission" date="2014-06" db="EMBL/GenBank/DDBJ databases">
        <title>Draft genome sequence of Paenibacillus sp. MSt1.</title>
        <authorList>
            <person name="Aw Y.K."/>
            <person name="Ong K.S."/>
            <person name="Gan H.M."/>
            <person name="Lee S.M."/>
        </authorList>
    </citation>
    <scope>NUCLEOTIDE SEQUENCE [LARGE SCALE GENOMIC DNA]</scope>
    <source>
        <strain evidence="1 2">MSt1</strain>
    </source>
</reference>
<dbReference type="eggNOG" id="ENOG5030714">
    <property type="taxonomic scope" value="Bacteria"/>
</dbReference>
<dbReference type="Proteomes" id="UP000028123">
    <property type="component" value="Unassembled WGS sequence"/>
</dbReference>
<evidence type="ECO:0000313" key="1">
    <source>
        <dbReference type="EMBL" id="KEQ27683.1"/>
    </source>
</evidence>
<name>A0A081PAG0_9BACL</name>
<sequence length="193" mass="22440">MNEPNWKEAEERLYLESVSAIKQFSAEHANEEICYFAFDSEPYYGYVLLCFDTTENSVMEAKRSAERALNFTAQSIEKGMNWQMANSYMTSANLLPFTNNTGDFKYQGYTQVDFAGWQEFADSDAYPKGYSEDQDYLEGNLSIVFWKVIDRLIRENHFSVLKMASPFFVGYGFHDQDQVLLRIINWGDEEGKM</sequence>